<dbReference type="AlphaFoldDB" id="A0A4Z0YXE0"/>
<dbReference type="Proteomes" id="UP000297716">
    <property type="component" value="Unassembled WGS sequence"/>
</dbReference>
<sequence>MNSLACPGWRHSSNALMKPVVDPAPCRARSSFKNRAFEYLKRKLAITKHAQSQEYRLRFLAGSPPPPLGQALGPDERVRTNISFDDYGFDNMLSDDEEDLDAGIEPLLRYSTASFNSSHTWNTSNHSLGYSIASISDKSIASEADSSSDNTTALPPSSSSSGAPSSASTSITEGTKHITIFPEFSRMGKTDATRESIFMLSPTENTTGGSLENEDYMFFMTHDLDSWSMISTAPSSEDIQHTNHAAALSVTPDLEAVNKKLEAWLDTATGFPRNHTSLAPRPPLRVHPRLAAAYGGDPNWAFWN</sequence>
<evidence type="ECO:0000313" key="3">
    <source>
        <dbReference type="Proteomes" id="UP000297716"/>
    </source>
</evidence>
<feature type="compositionally biased region" description="Low complexity" evidence="1">
    <location>
        <begin position="143"/>
        <end position="170"/>
    </location>
</feature>
<protein>
    <submittedName>
        <fullName evidence="2">Uncharacterized protein</fullName>
    </submittedName>
</protein>
<dbReference type="EMBL" id="SKBN01000104">
    <property type="protein sequence ID" value="TGJ83123.1"/>
    <property type="molecule type" value="Genomic_DNA"/>
</dbReference>
<organism evidence="2 3">
    <name type="scientific">Xylaria hypoxylon</name>
    <dbReference type="NCBI Taxonomy" id="37992"/>
    <lineage>
        <taxon>Eukaryota</taxon>
        <taxon>Fungi</taxon>
        <taxon>Dikarya</taxon>
        <taxon>Ascomycota</taxon>
        <taxon>Pezizomycotina</taxon>
        <taxon>Sordariomycetes</taxon>
        <taxon>Xylariomycetidae</taxon>
        <taxon>Xylariales</taxon>
        <taxon>Xylariaceae</taxon>
        <taxon>Xylaria</taxon>
    </lineage>
</organism>
<proteinExistence type="predicted"/>
<comment type="caution">
    <text evidence="2">The sequence shown here is derived from an EMBL/GenBank/DDBJ whole genome shotgun (WGS) entry which is preliminary data.</text>
</comment>
<dbReference type="OrthoDB" id="4779319at2759"/>
<evidence type="ECO:0000313" key="2">
    <source>
        <dbReference type="EMBL" id="TGJ83123.1"/>
    </source>
</evidence>
<keyword evidence="3" id="KW-1185">Reference proteome</keyword>
<feature type="region of interest" description="Disordered" evidence="1">
    <location>
        <begin position="143"/>
        <end position="172"/>
    </location>
</feature>
<evidence type="ECO:0000256" key="1">
    <source>
        <dbReference type="SAM" id="MobiDB-lite"/>
    </source>
</evidence>
<accession>A0A4Z0YXE0</accession>
<gene>
    <name evidence="2" type="ORF">E0Z10_g5671</name>
</gene>
<reference evidence="2 3" key="1">
    <citation type="submission" date="2019-03" db="EMBL/GenBank/DDBJ databases">
        <title>Draft genome sequence of Xylaria hypoxylon DSM 108379, a ubiquitous saprotrophic-parasitic fungi on hardwood.</title>
        <authorList>
            <person name="Buettner E."/>
            <person name="Leonhardt S."/>
            <person name="Gebauer A.M."/>
            <person name="Liers C."/>
            <person name="Hofrichter M."/>
            <person name="Kellner H."/>
        </authorList>
    </citation>
    <scope>NUCLEOTIDE SEQUENCE [LARGE SCALE GENOMIC DNA]</scope>
    <source>
        <strain evidence="2 3">DSM 108379</strain>
    </source>
</reference>
<name>A0A4Z0YXE0_9PEZI</name>